<protein>
    <submittedName>
        <fullName evidence="1">Uncharacterized protein</fullName>
    </submittedName>
</protein>
<dbReference type="PANTHER" id="PTHR44218:SF8">
    <property type="entry name" value="COATOMER BETA' SUBUNIT (COPB2)-RELATED"/>
    <property type="match status" value="1"/>
</dbReference>
<dbReference type="EMBL" id="JAUHHV010000007">
    <property type="protein sequence ID" value="KAK1418654.1"/>
    <property type="molecule type" value="Genomic_DNA"/>
</dbReference>
<dbReference type="GO" id="GO:0009640">
    <property type="term" value="P:photomorphogenesis"/>
    <property type="evidence" value="ECO:0007669"/>
    <property type="project" value="InterPro"/>
</dbReference>
<sequence length="161" mass="18458">MYVHGMNLRKWLKKHEHEHEHEHELNKAERLQKYKQIVDMAHSQGNALPVCPPFTLCLFSSYRLLGIAQHSSSSVGVEVEKSWYACPKELGRDHLLSANAYIHAVLLFESNAEFVSSVCWREKSNMIVSANSGGIIKVKKKLWHKHIKTQNNVQNIALVCE</sequence>
<dbReference type="AlphaFoldDB" id="A0AAD8NRF1"/>
<evidence type="ECO:0000313" key="1">
    <source>
        <dbReference type="EMBL" id="KAK1418654.1"/>
    </source>
</evidence>
<evidence type="ECO:0000313" key="2">
    <source>
        <dbReference type="Proteomes" id="UP001229421"/>
    </source>
</evidence>
<dbReference type="InterPro" id="IPR015943">
    <property type="entry name" value="WD40/YVTN_repeat-like_dom_sf"/>
</dbReference>
<dbReference type="Proteomes" id="UP001229421">
    <property type="component" value="Unassembled WGS sequence"/>
</dbReference>
<name>A0AAD8NRF1_TARER</name>
<organism evidence="1 2">
    <name type="scientific">Tagetes erecta</name>
    <name type="common">African marigold</name>
    <dbReference type="NCBI Taxonomy" id="13708"/>
    <lineage>
        <taxon>Eukaryota</taxon>
        <taxon>Viridiplantae</taxon>
        <taxon>Streptophyta</taxon>
        <taxon>Embryophyta</taxon>
        <taxon>Tracheophyta</taxon>
        <taxon>Spermatophyta</taxon>
        <taxon>Magnoliopsida</taxon>
        <taxon>eudicotyledons</taxon>
        <taxon>Gunneridae</taxon>
        <taxon>Pentapetalae</taxon>
        <taxon>asterids</taxon>
        <taxon>campanulids</taxon>
        <taxon>Asterales</taxon>
        <taxon>Asteraceae</taxon>
        <taxon>Asteroideae</taxon>
        <taxon>Heliantheae alliance</taxon>
        <taxon>Tageteae</taxon>
        <taxon>Tagetes</taxon>
    </lineage>
</organism>
<accession>A0AAD8NRF1</accession>
<dbReference type="PANTHER" id="PTHR44218">
    <property type="entry name" value="PROTEIN SPA1-RELATED 2"/>
    <property type="match status" value="1"/>
</dbReference>
<dbReference type="InterPro" id="IPR044630">
    <property type="entry name" value="SPA1/2/3/4"/>
</dbReference>
<comment type="caution">
    <text evidence="1">The sequence shown here is derived from an EMBL/GenBank/DDBJ whole genome shotgun (WGS) entry which is preliminary data.</text>
</comment>
<dbReference type="Gene3D" id="2.130.10.10">
    <property type="entry name" value="YVTN repeat-like/Quinoprotein amine dehydrogenase"/>
    <property type="match status" value="1"/>
</dbReference>
<reference evidence="1" key="1">
    <citation type="journal article" date="2023" name="bioRxiv">
        <title>Improved chromosome-level genome assembly for marigold (Tagetes erecta).</title>
        <authorList>
            <person name="Jiang F."/>
            <person name="Yuan L."/>
            <person name="Wang S."/>
            <person name="Wang H."/>
            <person name="Xu D."/>
            <person name="Wang A."/>
            <person name="Fan W."/>
        </authorList>
    </citation>
    <scope>NUCLEOTIDE SEQUENCE</scope>
    <source>
        <strain evidence="1">WSJ</strain>
        <tissue evidence="1">Leaf</tissue>
    </source>
</reference>
<proteinExistence type="predicted"/>
<keyword evidence="2" id="KW-1185">Reference proteome</keyword>
<gene>
    <name evidence="1" type="ORF">QVD17_27799</name>
</gene>